<feature type="domain" description="CNNM transmembrane" evidence="7">
    <location>
        <begin position="14"/>
        <end position="194"/>
    </location>
</feature>
<keyword evidence="3 5" id="KW-0812">Transmembrane</keyword>
<dbReference type="VEuPathDB" id="TriTrypDB:Lsey_0105_0170"/>
<organism evidence="8 9">
    <name type="scientific">Leptomonas seymouri</name>
    <dbReference type="NCBI Taxonomy" id="5684"/>
    <lineage>
        <taxon>Eukaryota</taxon>
        <taxon>Discoba</taxon>
        <taxon>Euglenozoa</taxon>
        <taxon>Kinetoplastea</taxon>
        <taxon>Metakinetoplastina</taxon>
        <taxon>Trypanosomatida</taxon>
        <taxon>Trypanosomatidae</taxon>
        <taxon>Leishmaniinae</taxon>
        <taxon>Leptomonas</taxon>
    </lineage>
</organism>
<dbReference type="AlphaFoldDB" id="A0A0N1I470"/>
<evidence type="ECO:0000256" key="1">
    <source>
        <dbReference type="ARBA" id="ARBA00022737"/>
    </source>
</evidence>
<dbReference type="GO" id="GO:0030026">
    <property type="term" value="P:intracellular manganese ion homeostasis"/>
    <property type="evidence" value="ECO:0007669"/>
    <property type="project" value="TreeGrafter"/>
</dbReference>
<feature type="region of interest" description="Disordered" evidence="4">
    <location>
        <begin position="181"/>
        <end position="247"/>
    </location>
</feature>
<keyword evidence="9" id="KW-1185">Reference proteome</keyword>
<keyword evidence="2" id="KW-0129">CBS domain</keyword>
<evidence type="ECO:0008006" key="10">
    <source>
        <dbReference type="Google" id="ProtNLM"/>
    </source>
</evidence>
<dbReference type="PROSITE" id="PS51846">
    <property type="entry name" value="CNNM"/>
    <property type="match status" value="1"/>
</dbReference>
<dbReference type="SUPFAM" id="SSF54631">
    <property type="entry name" value="CBS-domain pair"/>
    <property type="match status" value="1"/>
</dbReference>
<sequence>MLDPQDTHPKRVLSSKEMLFYSIACAVCVAGAGFFVGLQIALFSIDRLFLRVLTTTGTPKERKQAESLLRVLKLQHWTLVALVLMNAIFVMTLPILLETMFDEITALIVSITAVLFAGEVVPLAVFVRWAIPVCTYFIRWIWLAIIVTAPVSYPVGKVLDRVLGHGEELLDREDLAALIAGPHVEDEGEEDGGTRDSGDATVMEARPVRTNEAGSTTVTTSANAFPSTGGRESSGSTPKNNGNASPYQLRDSEVKMLQAAMLLSTDTVKEHLHTHTEDAFMLSSRDTLDRDTILRILKAGYSRVPVYFGDDKRHIIGALIVNSLISMCYTCPDPPPLVSDYPLREVMRLSEGSSLYDAYLAFRNGSSNMAVIYDSTGMMVGLLTLNDVLATLYNAEPLAPVSLTEQYLRRQHKMVELMEGMKYLQVTKRVVPVVLGAARPGGPELKNVQTNAPQDQTVPVNTLVLQNHRQVISSPVTITTGALPTFSQHSAVSCSESTASSPKFPPAADP</sequence>
<dbReference type="PROSITE" id="PS51371">
    <property type="entry name" value="CBS"/>
    <property type="match status" value="1"/>
</dbReference>
<gene>
    <name evidence="8" type="ORF">ABL78_3899</name>
</gene>
<dbReference type="GO" id="GO:0010960">
    <property type="term" value="P:magnesium ion homeostasis"/>
    <property type="evidence" value="ECO:0007669"/>
    <property type="project" value="InterPro"/>
</dbReference>
<protein>
    <recommendedName>
        <fullName evidence="10">CNNM transmembrane domain-containing protein</fullName>
    </recommendedName>
</protein>
<feature type="transmembrane region" description="Helical" evidence="5">
    <location>
        <begin position="77"/>
        <end position="97"/>
    </location>
</feature>
<accession>A0A0N1I470</accession>
<comment type="caution">
    <text evidence="8">The sequence shown here is derived from an EMBL/GenBank/DDBJ whole genome shotgun (WGS) entry which is preliminary data.</text>
</comment>
<dbReference type="PANTHER" id="PTHR12064">
    <property type="entry name" value="METAL TRANSPORTER CNNM"/>
    <property type="match status" value="1"/>
</dbReference>
<dbReference type="PANTHER" id="PTHR12064:SF97">
    <property type="entry name" value="METAL TRANSPORTER CNNM-5"/>
    <property type="match status" value="1"/>
</dbReference>
<dbReference type="EMBL" id="LJSK01000105">
    <property type="protein sequence ID" value="KPI87034.1"/>
    <property type="molecule type" value="Genomic_DNA"/>
</dbReference>
<dbReference type="OrthoDB" id="5353557at2759"/>
<dbReference type="Proteomes" id="UP000038009">
    <property type="component" value="Unassembled WGS sequence"/>
</dbReference>
<dbReference type="Gene3D" id="3.10.580.10">
    <property type="entry name" value="CBS-domain"/>
    <property type="match status" value="1"/>
</dbReference>
<evidence type="ECO:0000313" key="9">
    <source>
        <dbReference type="Proteomes" id="UP000038009"/>
    </source>
</evidence>
<keyword evidence="1" id="KW-0677">Repeat</keyword>
<evidence type="ECO:0000259" key="7">
    <source>
        <dbReference type="PROSITE" id="PS51846"/>
    </source>
</evidence>
<dbReference type="InterPro" id="IPR002550">
    <property type="entry name" value="CNNM"/>
</dbReference>
<feature type="compositionally biased region" description="Polar residues" evidence="4">
    <location>
        <begin position="212"/>
        <end position="246"/>
    </location>
</feature>
<evidence type="ECO:0000256" key="2">
    <source>
        <dbReference type="PROSITE-ProRule" id="PRU00703"/>
    </source>
</evidence>
<dbReference type="OMA" id="YFIHAIW"/>
<evidence type="ECO:0000256" key="4">
    <source>
        <dbReference type="SAM" id="MobiDB-lite"/>
    </source>
</evidence>
<dbReference type="InterPro" id="IPR000644">
    <property type="entry name" value="CBS_dom"/>
</dbReference>
<evidence type="ECO:0000259" key="6">
    <source>
        <dbReference type="PROSITE" id="PS51371"/>
    </source>
</evidence>
<evidence type="ECO:0000256" key="5">
    <source>
        <dbReference type="SAM" id="Phobius"/>
    </source>
</evidence>
<dbReference type="InterPro" id="IPR045095">
    <property type="entry name" value="ACDP"/>
</dbReference>
<proteinExistence type="predicted"/>
<dbReference type="Pfam" id="PF01595">
    <property type="entry name" value="CNNM"/>
    <property type="match status" value="1"/>
</dbReference>
<dbReference type="GO" id="GO:0005737">
    <property type="term" value="C:cytoplasm"/>
    <property type="evidence" value="ECO:0007669"/>
    <property type="project" value="TreeGrafter"/>
</dbReference>
<feature type="transmembrane region" description="Helical" evidence="5">
    <location>
        <begin position="104"/>
        <end position="131"/>
    </location>
</feature>
<reference evidence="8 9" key="1">
    <citation type="journal article" date="2015" name="PLoS Pathog.">
        <title>Leptomonas seymouri: Adaptations to the Dixenous Life Cycle Analyzed by Genome Sequencing, Transcriptome Profiling and Co-infection with Leishmania donovani.</title>
        <authorList>
            <person name="Kraeva N."/>
            <person name="Butenko A."/>
            <person name="Hlavacova J."/>
            <person name="Kostygov A."/>
            <person name="Myskova J."/>
            <person name="Grybchuk D."/>
            <person name="Lestinova T."/>
            <person name="Votypka J."/>
            <person name="Volf P."/>
            <person name="Opperdoes F."/>
            <person name="Flegontov P."/>
            <person name="Lukes J."/>
            <person name="Yurchenko V."/>
        </authorList>
    </citation>
    <scope>NUCLEOTIDE SEQUENCE [LARGE SCALE GENOMIC DNA]</scope>
    <source>
        <strain evidence="8 9">ATCC 30220</strain>
    </source>
</reference>
<feature type="domain" description="CBS" evidence="6">
    <location>
        <begin position="342"/>
        <end position="398"/>
    </location>
</feature>
<dbReference type="InterPro" id="IPR046342">
    <property type="entry name" value="CBS_dom_sf"/>
</dbReference>
<keyword evidence="3 5" id="KW-0472">Membrane</keyword>
<evidence type="ECO:0000313" key="8">
    <source>
        <dbReference type="EMBL" id="KPI87034.1"/>
    </source>
</evidence>
<keyword evidence="3 5" id="KW-1133">Transmembrane helix</keyword>
<name>A0A0N1I470_LEPSE</name>
<dbReference type="GO" id="GO:0016020">
    <property type="term" value="C:membrane"/>
    <property type="evidence" value="ECO:0007669"/>
    <property type="project" value="UniProtKB-UniRule"/>
</dbReference>
<dbReference type="Pfam" id="PF00571">
    <property type="entry name" value="CBS"/>
    <property type="match status" value="1"/>
</dbReference>
<evidence type="ECO:0000256" key="3">
    <source>
        <dbReference type="PROSITE-ProRule" id="PRU01193"/>
    </source>
</evidence>
<feature type="transmembrane region" description="Helical" evidence="5">
    <location>
        <begin position="137"/>
        <end position="155"/>
    </location>
</feature>
<feature type="transmembrane region" description="Helical" evidence="5">
    <location>
        <begin position="20"/>
        <end position="45"/>
    </location>
</feature>